<dbReference type="GO" id="GO:0008113">
    <property type="term" value="F:peptide-methionine (S)-S-oxide reductase activity"/>
    <property type="evidence" value="ECO:0007669"/>
    <property type="project" value="UniProtKB-UniRule"/>
</dbReference>
<keyword evidence="8" id="KW-1185">Reference proteome</keyword>
<evidence type="ECO:0000313" key="7">
    <source>
        <dbReference type="EMBL" id="KAB7891702.1"/>
    </source>
</evidence>
<evidence type="ECO:0000313" key="6">
    <source>
        <dbReference type="EMBL" id="KAB7888087.1"/>
    </source>
</evidence>
<dbReference type="HAMAP" id="MF_01401">
    <property type="entry name" value="MsrA"/>
    <property type="match status" value="1"/>
</dbReference>
<dbReference type="EC" id="1.8.4.11" evidence="4"/>
<comment type="caution">
    <text evidence="6">The sequence shown here is derived from an EMBL/GenBank/DDBJ whole genome shotgun (WGS) entry which is preliminary data.</text>
</comment>
<comment type="similarity">
    <text evidence="4">Belongs to the MsrA Met sulfoxide reductase family.</text>
</comment>
<proteinExistence type="inferred from homology"/>
<feature type="domain" description="Peptide methionine sulphoxide reductase MsrA" evidence="5">
    <location>
        <begin position="39"/>
        <end position="189"/>
    </location>
</feature>
<dbReference type="SUPFAM" id="SSF55068">
    <property type="entry name" value="Peptide methionine sulfoxide reductase"/>
    <property type="match status" value="1"/>
</dbReference>
<dbReference type="Pfam" id="PF01625">
    <property type="entry name" value="PMSR"/>
    <property type="match status" value="1"/>
</dbReference>
<dbReference type="NCBIfam" id="TIGR00401">
    <property type="entry name" value="msrA"/>
    <property type="match status" value="1"/>
</dbReference>
<dbReference type="InterPro" id="IPR002569">
    <property type="entry name" value="Met_Sox_Rdtase_MsrA_dom"/>
</dbReference>
<reference evidence="8 9" key="1">
    <citation type="submission" date="2019-10" db="EMBL/GenBank/DDBJ databases">
        <title>Poseidonibacter ostreae sp. nov., isolated from the gut of the Ostrea denselamellosa.</title>
        <authorList>
            <person name="Choi A."/>
        </authorList>
    </citation>
    <scope>NUCLEOTIDE SEQUENCE [LARGE SCALE GENOMIC DNA]</scope>
    <source>
        <strain evidence="6 9">SJOD-M-33</strain>
        <strain evidence="7 8">SJOD-M-5</strain>
    </source>
</reference>
<dbReference type="PANTHER" id="PTHR43774:SF1">
    <property type="entry name" value="PEPTIDE METHIONINE SULFOXIDE REDUCTASE MSRA 2"/>
    <property type="match status" value="1"/>
</dbReference>
<feature type="active site" evidence="4">
    <location>
        <position position="46"/>
    </location>
</feature>
<comment type="catalytic activity">
    <reaction evidence="2 4">
        <text>L-methionyl-[protein] + [thioredoxin]-disulfide + H2O = L-methionyl-(S)-S-oxide-[protein] + [thioredoxin]-dithiol</text>
        <dbReference type="Rhea" id="RHEA:14217"/>
        <dbReference type="Rhea" id="RHEA-COMP:10698"/>
        <dbReference type="Rhea" id="RHEA-COMP:10700"/>
        <dbReference type="Rhea" id="RHEA-COMP:12313"/>
        <dbReference type="Rhea" id="RHEA-COMP:12315"/>
        <dbReference type="ChEBI" id="CHEBI:15377"/>
        <dbReference type="ChEBI" id="CHEBI:16044"/>
        <dbReference type="ChEBI" id="CHEBI:29950"/>
        <dbReference type="ChEBI" id="CHEBI:44120"/>
        <dbReference type="ChEBI" id="CHEBI:50058"/>
        <dbReference type="EC" id="1.8.4.11"/>
    </reaction>
</comment>
<dbReference type="Gene3D" id="3.30.1060.10">
    <property type="entry name" value="Peptide methionine sulphoxide reductase MsrA"/>
    <property type="match status" value="1"/>
</dbReference>
<dbReference type="PANTHER" id="PTHR43774">
    <property type="entry name" value="PEPTIDE METHIONINE SULFOXIDE REDUCTASE"/>
    <property type="match status" value="1"/>
</dbReference>
<accession>A0A6L4WS05</accession>
<dbReference type="EMBL" id="WFKJ01000013">
    <property type="protein sequence ID" value="KAB7891702.1"/>
    <property type="molecule type" value="Genomic_DNA"/>
</dbReference>
<sequence length="196" mass="22291">MNKYIVIVAVGLLAFISTNFSKEIVVPKNKNIDYTNTKKAYFAGGCFWGVEYLLEKQKGVKDVISGYMGGTVENPNYYGVIKGDTGHVETVEVIYNPEEISYESLTKLFFEIHDPTQKDGQGPDIGSQYLSVIFYGNEEEKKTSEKLIDILRIKGYDVATTLKPHSPFYAAEGYHQNYYLRTGKTPYCHVYKKIFD</sequence>
<evidence type="ECO:0000313" key="9">
    <source>
        <dbReference type="Proteomes" id="UP000472839"/>
    </source>
</evidence>
<evidence type="ECO:0000256" key="4">
    <source>
        <dbReference type="HAMAP-Rule" id="MF_01401"/>
    </source>
</evidence>
<protein>
    <recommendedName>
        <fullName evidence="4">Peptide methionine sulfoxide reductase MsrA</fullName>
        <shortName evidence="4">Protein-methionine-S-oxide reductase</shortName>
        <ecNumber evidence="4">1.8.4.11</ecNumber>
    </recommendedName>
    <alternativeName>
        <fullName evidence="4">Peptide-methionine (S)-S-oxide reductase</fullName>
        <shortName evidence="4">Peptide Met(O) reductase</shortName>
    </alternativeName>
</protein>
<keyword evidence="1 4" id="KW-0560">Oxidoreductase</keyword>
<comment type="catalytic activity">
    <reaction evidence="3 4">
        <text>[thioredoxin]-disulfide + L-methionine + H2O = L-methionine (S)-S-oxide + [thioredoxin]-dithiol</text>
        <dbReference type="Rhea" id="RHEA:19993"/>
        <dbReference type="Rhea" id="RHEA-COMP:10698"/>
        <dbReference type="Rhea" id="RHEA-COMP:10700"/>
        <dbReference type="ChEBI" id="CHEBI:15377"/>
        <dbReference type="ChEBI" id="CHEBI:29950"/>
        <dbReference type="ChEBI" id="CHEBI:50058"/>
        <dbReference type="ChEBI" id="CHEBI:57844"/>
        <dbReference type="ChEBI" id="CHEBI:58772"/>
        <dbReference type="EC" id="1.8.4.11"/>
    </reaction>
</comment>
<dbReference type="Proteomes" id="UP000461010">
    <property type="component" value="Unassembled WGS sequence"/>
</dbReference>
<organism evidence="6 9">
    <name type="scientific">Poseidonibacter ostreae</name>
    <dbReference type="NCBI Taxonomy" id="2654171"/>
    <lineage>
        <taxon>Bacteria</taxon>
        <taxon>Pseudomonadati</taxon>
        <taxon>Campylobacterota</taxon>
        <taxon>Epsilonproteobacteria</taxon>
        <taxon>Campylobacterales</taxon>
        <taxon>Arcobacteraceae</taxon>
        <taxon>Poseidonibacter</taxon>
    </lineage>
</organism>
<name>A0A6L4WS05_9BACT</name>
<gene>
    <name evidence="4 6" type="primary">msrA</name>
    <name evidence="7" type="ORF">GBG18_05855</name>
    <name evidence="6" type="ORF">GBG19_09625</name>
</gene>
<dbReference type="RefSeq" id="WP_152189273.1">
    <property type="nucleotide sequence ID" value="NZ_WFKI01000065.1"/>
</dbReference>
<evidence type="ECO:0000256" key="3">
    <source>
        <dbReference type="ARBA" id="ARBA00048782"/>
    </source>
</evidence>
<evidence type="ECO:0000256" key="1">
    <source>
        <dbReference type="ARBA" id="ARBA00023002"/>
    </source>
</evidence>
<comment type="function">
    <text evidence="4">Has an important function as a repair enzyme for proteins that have been inactivated by oxidation. Catalyzes the reversible oxidation-reduction of methionine sulfoxide in proteins to methionine.</text>
</comment>
<evidence type="ECO:0000259" key="5">
    <source>
        <dbReference type="Pfam" id="PF01625"/>
    </source>
</evidence>
<evidence type="ECO:0000313" key="8">
    <source>
        <dbReference type="Proteomes" id="UP000461010"/>
    </source>
</evidence>
<dbReference type="InterPro" id="IPR036509">
    <property type="entry name" value="Met_Sox_Rdtase_MsrA_sf"/>
</dbReference>
<dbReference type="EMBL" id="WFKK01000027">
    <property type="protein sequence ID" value="KAB7888087.1"/>
    <property type="molecule type" value="Genomic_DNA"/>
</dbReference>
<dbReference type="AlphaFoldDB" id="A0A6L4WS05"/>
<evidence type="ECO:0000256" key="2">
    <source>
        <dbReference type="ARBA" id="ARBA00047806"/>
    </source>
</evidence>
<dbReference type="Proteomes" id="UP000472839">
    <property type="component" value="Unassembled WGS sequence"/>
</dbReference>